<comment type="caution">
    <text evidence="1">The sequence shown here is derived from an EMBL/GenBank/DDBJ whole genome shotgun (WGS) entry which is preliminary data.</text>
</comment>
<organism evidence="1 2">
    <name type="scientific">Xanthoceras sorbifolium</name>
    <dbReference type="NCBI Taxonomy" id="99658"/>
    <lineage>
        <taxon>Eukaryota</taxon>
        <taxon>Viridiplantae</taxon>
        <taxon>Streptophyta</taxon>
        <taxon>Embryophyta</taxon>
        <taxon>Tracheophyta</taxon>
        <taxon>Spermatophyta</taxon>
        <taxon>Magnoliopsida</taxon>
        <taxon>eudicotyledons</taxon>
        <taxon>Gunneridae</taxon>
        <taxon>Pentapetalae</taxon>
        <taxon>rosids</taxon>
        <taxon>malvids</taxon>
        <taxon>Sapindales</taxon>
        <taxon>Sapindaceae</taxon>
        <taxon>Xanthoceroideae</taxon>
        <taxon>Xanthoceras</taxon>
    </lineage>
</organism>
<gene>
    <name evidence="1" type="ORF">JRO89_XS15G0076200</name>
</gene>
<dbReference type="EMBL" id="JAFEMO010000015">
    <property type="protein sequence ID" value="KAH7543979.1"/>
    <property type="molecule type" value="Genomic_DNA"/>
</dbReference>
<keyword evidence="2" id="KW-1185">Reference proteome</keyword>
<name>A0ABQ8H189_9ROSI</name>
<proteinExistence type="predicted"/>
<evidence type="ECO:0000313" key="2">
    <source>
        <dbReference type="Proteomes" id="UP000827721"/>
    </source>
</evidence>
<dbReference type="Proteomes" id="UP000827721">
    <property type="component" value="Unassembled WGS sequence"/>
</dbReference>
<reference evidence="1 2" key="1">
    <citation type="submission" date="2021-02" db="EMBL/GenBank/DDBJ databases">
        <title>Plant Genome Project.</title>
        <authorList>
            <person name="Zhang R.-G."/>
        </authorList>
    </citation>
    <scope>NUCLEOTIDE SEQUENCE [LARGE SCALE GENOMIC DNA]</scope>
    <source>
        <tissue evidence="1">Leaves</tissue>
    </source>
</reference>
<protein>
    <submittedName>
        <fullName evidence="1">Uncharacterized protein</fullName>
    </submittedName>
</protein>
<sequence length="126" mass="14353">MNVISGSFSTMEYAWLIINYNGQWDELAYGFYYYNGGSSKGMKVPKNLTYAELLERINSLVNVDLSSFEIKLKSVFQTSCRSPLVEINDDNDVEFLLCDDRVIPQVGITLVKRVDQSRRGADLHDV</sequence>
<evidence type="ECO:0000313" key="1">
    <source>
        <dbReference type="EMBL" id="KAH7543979.1"/>
    </source>
</evidence>
<accession>A0ABQ8H189</accession>